<dbReference type="Proteomes" id="UP000245073">
    <property type="component" value="Unassembled WGS sequence"/>
</dbReference>
<evidence type="ECO:0000259" key="1">
    <source>
        <dbReference type="PROSITE" id="PS50994"/>
    </source>
</evidence>
<dbReference type="InterPro" id="IPR058913">
    <property type="entry name" value="Integrase_dom_put"/>
</dbReference>
<dbReference type="SUPFAM" id="SSF46689">
    <property type="entry name" value="Homeodomain-like"/>
    <property type="match status" value="1"/>
</dbReference>
<name>A0A2T9JNE3_9CAUL</name>
<dbReference type="Pfam" id="PF13565">
    <property type="entry name" value="HTH_32"/>
    <property type="match status" value="1"/>
</dbReference>
<organism evidence="2 3">
    <name type="scientific">Caulobacter endophyticus</name>
    <dbReference type="NCBI Taxonomy" id="2172652"/>
    <lineage>
        <taxon>Bacteria</taxon>
        <taxon>Pseudomonadati</taxon>
        <taxon>Pseudomonadota</taxon>
        <taxon>Alphaproteobacteria</taxon>
        <taxon>Caulobacterales</taxon>
        <taxon>Caulobacteraceae</taxon>
        <taxon>Caulobacter</taxon>
    </lineage>
</organism>
<dbReference type="AlphaFoldDB" id="A0A2T9JNE3"/>
<accession>A0A2T9JNE3</accession>
<dbReference type="InterPro" id="IPR036397">
    <property type="entry name" value="RNaseH_sf"/>
</dbReference>
<dbReference type="InterPro" id="IPR047656">
    <property type="entry name" value="IS481-like_transpos"/>
</dbReference>
<dbReference type="InterPro" id="IPR001584">
    <property type="entry name" value="Integrase_cat-core"/>
</dbReference>
<reference evidence="2 3" key="1">
    <citation type="submission" date="2018-04" db="EMBL/GenBank/DDBJ databases">
        <title>The genome sequence of Caulobacter sp. 744.</title>
        <authorList>
            <person name="Gao J."/>
            <person name="Sun J."/>
        </authorList>
    </citation>
    <scope>NUCLEOTIDE SEQUENCE [LARGE SCALE GENOMIC DNA]</scope>
    <source>
        <strain evidence="2 3">774</strain>
    </source>
</reference>
<dbReference type="NCBIfam" id="NF033577">
    <property type="entry name" value="transpos_IS481"/>
    <property type="match status" value="1"/>
</dbReference>
<protein>
    <submittedName>
        <fullName evidence="2">IS481 family transposase</fullName>
    </submittedName>
</protein>
<dbReference type="OrthoDB" id="9809060at2"/>
<dbReference type="RefSeq" id="WP_109102280.1">
    <property type="nucleotide sequence ID" value="NZ_QDKQ01000062.1"/>
</dbReference>
<evidence type="ECO:0000313" key="3">
    <source>
        <dbReference type="Proteomes" id="UP000245073"/>
    </source>
</evidence>
<dbReference type="SUPFAM" id="SSF53098">
    <property type="entry name" value="Ribonuclease H-like"/>
    <property type="match status" value="1"/>
</dbReference>
<proteinExistence type="predicted"/>
<comment type="caution">
    <text evidence="2">The sequence shown here is derived from an EMBL/GenBank/DDBJ whole genome shotgun (WGS) entry which is preliminary data.</text>
</comment>
<sequence length="378" mass="42490">MPFTGVSAMDRKREFVRLAQVEGANRRELCRRFGVSPSLGYRLLARFAAEGEAGLEARSRRPRRSPAKASGQVEQAVLAVRAEHPAWGGRKIAAVLRAGRGQGPSPSTITRILHRHGVELGTFGGGAQAFVRFEHPAPNDLWQMDFKGHVAMGTGRLHPLTVLDDHSRFCVVLAACENQRTATVQARLTEAFERYGLPARMTMDNGPPWGNGPRDPFTPLGVWLLEQDIRIGHSRPFHPQTQGKDERFHRTLKAEAMSGPPFEDLLQAARRFLAWRDCYNLERPHEALGMAPPIGRYAVSPRPYRPRVEPFEYACDDQLRRVSSEARISFLRQRWRVPKAFRGKILAVRPTSVDGLYDVFFRTTRVASIDLRAPDALS</sequence>
<dbReference type="InterPro" id="IPR012337">
    <property type="entry name" value="RNaseH-like_sf"/>
</dbReference>
<keyword evidence="3" id="KW-1185">Reference proteome</keyword>
<gene>
    <name evidence="2" type="ORF">DDF67_18265</name>
</gene>
<dbReference type="Gene3D" id="3.30.420.10">
    <property type="entry name" value="Ribonuclease H-like superfamily/Ribonuclease H"/>
    <property type="match status" value="1"/>
</dbReference>
<dbReference type="PROSITE" id="PS50994">
    <property type="entry name" value="INTEGRASE"/>
    <property type="match status" value="1"/>
</dbReference>
<dbReference type="Pfam" id="PF24764">
    <property type="entry name" value="rva_4"/>
    <property type="match status" value="1"/>
</dbReference>
<dbReference type="GO" id="GO:0003676">
    <property type="term" value="F:nucleic acid binding"/>
    <property type="evidence" value="ECO:0007669"/>
    <property type="project" value="InterPro"/>
</dbReference>
<evidence type="ECO:0000313" key="2">
    <source>
        <dbReference type="EMBL" id="PVM85239.1"/>
    </source>
</evidence>
<dbReference type="PANTHER" id="PTHR35004">
    <property type="entry name" value="TRANSPOSASE RV3428C-RELATED"/>
    <property type="match status" value="1"/>
</dbReference>
<feature type="domain" description="Integrase catalytic" evidence="1">
    <location>
        <begin position="134"/>
        <end position="300"/>
    </location>
</feature>
<dbReference type="InterPro" id="IPR009057">
    <property type="entry name" value="Homeodomain-like_sf"/>
</dbReference>
<dbReference type="EMBL" id="QDKQ01000062">
    <property type="protein sequence ID" value="PVM85239.1"/>
    <property type="molecule type" value="Genomic_DNA"/>
</dbReference>
<dbReference type="PANTHER" id="PTHR35004:SF6">
    <property type="entry name" value="TRANSPOSASE"/>
    <property type="match status" value="1"/>
</dbReference>
<dbReference type="Pfam" id="PF13683">
    <property type="entry name" value="rve_3"/>
    <property type="match status" value="1"/>
</dbReference>
<dbReference type="GO" id="GO:0015074">
    <property type="term" value="P:DNA integration"/>
    <property type="evidence" value="ECO:0007669"/>
    <property type="project" value="InterPro"/>
</dbReference>